<gene>
    <name evidence="1" type="ORF">SAMN05444170_3288</name>
</gene>
<sequence>MLKFHESATCEGIIRHLERRERTNRRDVNVRDKGGHTSPNARVEMTFRLGDHLYAIEHTGIEPFDGFMEHQNRAPALFKPLEVAIASVLSALLTPGVVIEMHMPVDAFTGRKMSEVVCCKLALCIRAQMLLCKV</sequence>
<name>A0A1M7U1C9_9BRAD</name>
<accession>A0A1M7U1C9</accession>
<dbReference type="Proteomes" id="UP000184096">
    <property type="component" value="Chromosome I"/>
</dbReference>
<keyword evidence="2" id="KW-1185">Reference proteome</keyword>
<protein>
    <submittedName>
        <fullName evidence="1">Uncharacterized protein</fullName>
    </submittedName>
</protein>
<evidence type="ECO:0000313" key="2">
    <source>
        <dbReference type="Proteomes" id="UP000184096"/>
    </source>
</evidence>
<dbReference type="RefSeq" id="WP_072819115.1">
    <property type="nucleotide sequence ID" value="NZ_LT670849.1"/>
</dbReference>
<reference evidence="2" key="1">
    <citation type="submission" date="2016-11" db="EMBL/GenBank/DDBJ databases">
        <authorList>
            <person name="Varghese N."/>
            <person name="Submissions S."/>
        </authorList>
    </citation>
    <scope>NUCLEOTIDE SEQUENCE [LARGE SCALE GENOMIC DNA]</scope>
    <source>
        <strain evidence="2">GAS401</strain>
    </source>
</reference>
<proteinExistence type="predicted"/>
<dbReference type="OrthoDB" id="8448852at2"/>
<dbReference type="AlphaFoldDB" id="A0A1M7U1C9"/>
<dbReference type="EMBL" id="LT670849">
    <property type="protein sequence ID" value="SHN76738.1"/>
    <property type="molecule type" value="Genomic_DNA"/>
</dbReference>
<organism evidence="1 2">
    <name type="scientific">Bradyrhizobium erythrophlei</name>
    <dbReference type="NCBI Taxonomy" id="1437360"/>
    <lineage>
        <taxon>Bacteria</taxon>
        <taxon>Pseudomonadati</taxon>
        <taxon>Pseudomonadota</taxon>
        <taxon>Alphaproteobacteria</taxon>
        <taxon>Hyphomicrobiales</taxon>
        <taxon>Nitrobacteraceae</taxon>
        <taxon>Bradyrhizobium</taxon>
    </lineage>
</organism>
<evidence type="ECO:0000313" key="1">
    <source>
        <dbReference type="EMBL" id="SHN76738.1"/>
    </source>
</evidence>